<accession>A0A8K0GD99</accession>
<dbReference type="OrthoDB" id="8176709at2759"/>
<comment type="caution">
    <text evidence="1">The sequence shown here is derived from an EMBL/GenBank/DDBJ whole genome shotgun (WGS) entry which is preliminary data.</text>
</comment>
<evidence type="ECO:0000313" key="1">
    <source>
        <dbReference type="EMBL" id="KAF2894058.1"/>
    </source>
</evidence>
<sequence>MKAACMKCAAYEPPTLPPHHSTLPTRPLTTLPPKLEGGISDPENTLYANAQTFDIDKLNHAILAYRPNAYPMPSYNRPPSYPANGFYSGFPNQGAMYFPAPYQQPSPFGLPPYNLPFFGQPLYNGQRTARDMDIKSQLEALTSKMSGRVKNVTCVMQELGYLDENLEPNYSKIRERIGSLPVPDELRNDIQDGVTFCQQFSQCVPEINKDKSPLSRELIRPMFFFKCYKHKKLEACIMKDVREKYTGVSDDDFDGAEMELRRTGKAAKIQDDDVDALASSMYEFLYGSDSNMDLDSIL</sequence>
<organism evidence="1 2">
    <name type="scientific">Ignelater luminosus</name>
    <name type="common">Cucubano</name>
    <name type="synonym">Pyrophorus luminosus</name>
    <dbReference type="NCBI Taxonomy" id="2038154"/>
    <lineage>
        <taxon>Eukaryota</taxon>
        <taxon>Metazoa</taxon>
        <taxon>Ecdysozoa</taxon>
        <taxon>Arthropoda</taxon>
        <taxon>Hexapoda</taxon>
        <taxon>Insecta</taxon>
        <taxon>Pterygota</taxon>
        <taxon>Neoptera</taxon>
        <taxon>Endopterygota</taxon>
        <taxon>Coleoptera</taxon>
        <taxon>Polyphaga</taxon>
        <taxon>Elateriformia</taxon>
        <taxon>Elateroidea</taxon>
        <taxon>Elateridae</taxon>
        <taxon>Agrypninae</taxon>
        <taxon>Pyrophorini</taxon>
        <taxon>Ignelater</taxon>
    </lineage>
</organism>
<name>A0A8K0GD99_IGNLU</name>
<gene>
    <name evidence="1" type="ORF">ILUMI_12119</name>
</gene>
<dbReference type="Proteomes" id="UP000801492">
    <property type="component" value="Unassembled WGS sequence"/>
</dbReference>
<protein>
    <submittedName>
        <fullName evidence="1">Uncharacterized protein</fullName>
    </submittedName>
</protein>
<proteinExistence type="predicted"/>
<dbReference type="EMBL" id="VTPC01007391">
    <property type="protein sequence ID" value="KAF2894058.1"/>
    <property type="molecule type" value="Genomic_DNA"/>
</dbReference>
<keyword evidence="2" id="KW-1185">Reference proteome</keyword>
<reference evidence="1" key="1">
    <citation type="submission" date="2019-08" db="EMBL/GenBank/DDBJ databases">
        <title>The genome of the North American firefly Photinus pyralis.</title>
        <authorList>
            <consortium name="Photinus pyralis genome working group"/>
            <person name="Fallon T.R."/>
            <person name="Sander Lower S.E."/>
            <person name="Weng J.-K."/>
        </authorList>
    </citation>
    <scope>NUCLEOTIDE SEQUENCE</scope>
    <source>
        <strain evidence="1">TRF0915ILg1</strain>
        <tissue evidence="1">Whole body</tissue>
    </source>
</reference>
<dbReference type="AlphaFoldDB" id="A0A8K0GD99"/>
<evidence type="ECO:0000313" key="2">
    <source>
        <dbReference type="Proteomes" id="UP000801492"/>
    </source>
</evidence>